<dbReference type="InterPro" id="IPR001969">
    <property type="entry name" value="Aspartic_peptidase_AS"/>
</dbReference>
<evidence type="ECO:0000256" key="5">
    <source>
        <dbReference type="ARBA" id="ARBA00022729"/>
    </source>
</evidence>
<reference evidence="12" key="1">
    <citation type="journal article" date="2010" name="Nat. Biotechnol.">
        <title>Draft genome sequence of the oilseed species Ricinus communis.</title>
        <authorList>
            <person name="Chan A.P."/>
            <person name="Crabtree J."/>
            <person name="Zhao Q."/>
            <person name="Lorenzi H."/>
            <person name="Orvis J."/>
            <person name="Puiu D."/>
            <person name="Melake-Berhan A."/>
            <person name="Jones K.M."/>
            <person name="Redman J."/>
            <person name="Chen G."/>
            <person name="Cahoon E.B."/>
            <person name="Gedil M."/>
            <person name="Stanke M."/>
            <person name="Haas B.J."/>
            <person name="Wortman J.R."/>
            <person name="Fraser-Liggett C.M."/>
            <person name="Ravel J."/>
            <person name="Rabinowicz P.D."/>
        </authorList>
    </citation>
    <scope>NUCLEOTIDE SEQUENCE [LARGE SCALE GENOMIC DNA]</scope>
    <source>
        <strain evidence="12">cv. Hale</strain>
    </source>
</reference>
<dbReference type="SUPFAM" id="SSF50630">
    <property type="entry name" value="Acid proteases"/>
    <property type="match status" value="1"/>
</dbReference>
<keyword evidence="6" id="KW-0064">Aspartyl protease</keyword>
<evidence type="ECO:0000256" key="1">
    <source>
        <dbReference type="ARBA" id="ARBA00004613"/>
    </source>
</evidence>
<name>B9SDC4_RICCO</name>
<dbReference type="FunCoup" id="B9SDC4">
    <property type="interactions" value="78"/>
</dbReference>
<feature type="chain" id="PRO_5002891342" evidence="9">
    <location>
        <begin position="25"/>
        <end position="439"/>
    </location>
</feature>
<keyword evidence="7" id="KW-0378">Hydrolase</keyword>
<dbReference type="InterPro" id="IPR021109">
    <property type="entry name" value="Peptidase_aspartic_dom_sf"/>
</dbReference>
<keyword evidence="5 9" id="KW-0732">Signal</keyword>
<dbReference type="OrthoDB" id="816532at2759"/>
<dbReference type="PROSITE" id="PS51767">
    <property type="entry name" value="PEPTIDASE_A1"/>
    <property type="match status" value="1"/>
</dbReference>
<dbReference type="Proteomes" id="UP000008311">
    <property type="component" value="Unassembled WGS sequence"/>
</dbReference>
<dbReference type="Gene3D" id="2.40.70.10">
    <property type="entry name" value="Acid Proteases"/>
    <property type="match status" value="2"/>
</dbReference>
<keyword evidence="12" id="KW-1185">Reference proteome</keyword>
<dbReference type="CDD" id="cd05476">
    <property type="entry name" value="pepsin_A_like_plant"/>
    <property type="match status" value="1"/>
</dbReference>
<dbReference type="Pfam" id="PF14543">
    <property type="entry name" value="TAXi_N"/>
    <property type="match status" value="1"/>
</dbReference>
<dbReference type="MEROPS" id="A01.069"/>
<feature type="signal peptide" evidence="9">
    <location>
        <begin position="1"/>
        <end position="24"/>
    </location>
</feature>
<dbReference type="GO" id="GO:0006508">
    <property type="term" value="P:proteolysis"/>
    <property type="evidence" value="ECO:0007669"/>
    <property type="project" value="UniProtKB-KW"/>
</dbReference>
<comment type="similarity">
    <text evidence="2">Belongs to the peptidase A1 family.</text>
</comment>
<dbReference type="InParanoid" id="B9SDC4"/>
<dbReference type="eggNOG" id="KOG1339">
    <property type="taxonomic scope" value="Eukaryota"/>
</dbReference>
<comment type="subcellular location">
    <subcellularLocation>
        <location evidence="1">Secreted</location>
    </subcellularLocation>
</comment>
<sequence>MAASVSLLAIVTLIFSGTLVPIDAAKDGFTVELINRDSPKSPFYNPRETPTQRIVSAVRRSMSRVHHFSPTKNSDIFTDTAQSEMISNQGEYLMKFSLGTPAFDILAIADTGSDLIWTQCKPCDQCYEQDAPLFDPKSSSTYRDISCSTKQCDLLKEGASCSGEGNKTCHYSYSYGDRSFTSGNVAADTITLGSTSGRPVLLPKAIIGCGHNNGGSFTEKGSGIVGLGGGPISLISQLGSTIDGKFSYCLVPLSSNATNSSKLNFGSNGIVSGGGVQSTPLISKDPDTFYFLTLEAVSVGSERIKFPGSSFGTSEGNIIIDSGTTLTLFPEDFFSELSSAVQDAVAGTPVEDPSGILSLCYSIDADLKFPSITAHFDGADVKLNPLNTFVQVSDTVLCFAFNPINSGAIFGNLAQMNFLVGYDLEGKTVSFKPTDCTQD</sequence>
<proteinExistence type="inferred from homology"/>
<evidence type="ECO:0000256" key="8">
    <source>
        <dbReference type="ARBA" id="ARBA00023180"/>
    </source>
</evidence>
<keyword evidence="8" id="KW-0325">Glycoprotein</keyword>
<accession>B9SDC4</accession>
<dbReference type="KEGG" id="rcu:8284251"/>
<evidence type="ECO:0000256" key="3">
    <source>
        <dbReference type="ARBA" id="ARBA00022525"/>
    </source>
</evidence>
<evidence type="ECO:0000256" key="7">
    <source>
        <dbReference type="ARBA" id="ARBA00022801"/>
    </source>
</evidence>
<dbReference type="Pfam" id="PF14541">
    <property type="entry name" value="TAXi_C"/>
    <property type="match status" value="1"/>
</dbReference>
<dbReference type="PANTHER" id="PTHR47967:SF66">
    <property type="entry name" value="ASPARTIC PROTEINASE CDR1-RELATED"/>
    <property type="match status" value="1"/>
</dbReference>
<evidence type="ECO:0000256" key="6">
    <source>
        <dbReference type="ARBA" id="ARBA00022750"/>
    </source>
</evidence>
<evidence type="ECO:0000256" key="4">
    <source>
        <dbReference type="ARBA" id="ARBA00022670"/>
    </source>
</evidence>
<dbReference type="InterPro" id="IPR032799">
    <property type="entry name" value="TAXi_C"/>
</dbReference>
<evidence type="ECO:0000256" key="9">
    <source>
        <dbReference type="SAM" id="SignalP"/>
    </source>
</evidence>
<dbReference type="PROSITE" id="PS00141">
    <property type="entry name" value="ASP_PROTEASE"/>
    <property type="match status" value="1"/>
</dbReference>
<keyword evidence="3" id="KW-0964">Secreted</keyword>
<dbReference type="AlphaFoldDB" id="B9SDC4"/>
<dbReference type="InterPro" id="IPR051708">
    <property type="entry name" value="Plant_Aspart_Prot_A1"/>
</dbReference>
<dbReference type="InterPro" id="IPR034161">
    <property type="entry name" value="Pepsin-like_plant"/>
</dbReference>
<dbReference type="FunFam" id="2.40.70.10:FF:000050">
    <property type="entry name" value="Aspartic proteinase CDR1"/>
    <property type="match status" value="1"/>
</dbReference>
<dbReference type="GO" id="GO:0004190">
    <property type="term" value="F:aspartic-type endopeptidase activity"/>
    <property type="evidence" value="ECO:0000318"/>
    <property type="project" value="GO_Central"/>
</dbReference>
<dbReference type="PANTHER" id="PTHR47967">
    <property type="entry name" value="OS07G0603500 PROTEIN-RELATED"/>
    <property type="match status" value="1"/>
</dbReference>
<gene>
    <name evidence="11" type="ORF">RCOM_1516300</name>
</gene>
<organism evidence="11 12">
    <name type="scientific">Ricinus communis</name>
    <name type="common">Castor bean</name>
    <dbReference type="NCBI Taxonomy" id="3988"/>
    <lineage>
        <taxon>Eukaryota</taxon>
        <taxon>Viridiplantae</taxon>
        <taxon>Streptophyta</taxon>
        <taxon>Embryophyta</taxon>
        <taxon>Tracheophyta</taxon>
        <taxon>Spermatophyta</taxon>
        <taxon>Magnoliopsida</taxon>
        <taxon>eudicotyledons</taxon>
        <taxon>Gunneridae</taxon>
        <taxon>Pentapetalae</taxon>
        <taxon>rosids</taxon>
        <taxon>fabids</taxon>
        <taxon>Malpighiales</taxon>
        <taxon>Euphorbiaceae</taxon>
        <taxon>Acalyphoideae</taxon>
        <taxon>Acalypheae</taxon>
        <taxon>Ricinus</taxon>
    </lineage>
</organism>
<dbReference type="EMBL" id="EQ973927">
    <property type="protein sequence ID" value="EEF38361.1"/>
    <property type="molecule type" value="Genomic_DNA"/>
</dbReference>
<dbReference type="InterPro" id="IPR032861">
    <property type="entry name" value="TAXi_N"/>
</dbReference>
<evidence type="ECO:0000313" key="11">
    <source>
        <dbReference type="EMBL" id="EEF38361.1"/>
    </source>
</evidence>
<protein>
    <submittedName>
        <fullName evidence="11">Aspartic proteinase nepenthesin-1, putative</fullName>
    </submittedName>
</protein>
<feature type="domain" description="Peptidase A1" evidence="10">
    <location>
        <begin position="92"/>
        <end position="432"/>
    </location>
</feature>
<dbReference type="GO" id="GO:0005576">
    <property type="term" value="C:extracellular region"/>
    <property type="evidence" value="ECO:0000318"/>
    <property type="project" value="GO_Central"/>
</dbReference>
<keyword evidence="4" id="KW-0645">Protease</keyword>
<dbReference type="FunFam" id="2.40.70.10:FF:000016">
    <property type="entry name" value="Probable aspartic protease At2g35615"/>
    <property type="match status" value="1"/>
</dbReference>
<evidence type="ECO:0000256" key="2">
    <source>
        <dbReference type="ARBA" id="ARBA00007447"/>
    </source>
</evidence>
<evidence type="ECO:0000313" key="12">
    <source>
        <dbReference type="Proteomes" id="UP000008311"/>
    </source>
</evidence>
<evidence type="ECO:0000259" key="10">
    <source>
        <dbReference type="PROSITE" id="PS51767"/>
    </source>
</evidence>
<dbReference type="InterPro" id="IPR033121">
    <property type="entry name" value="PEPTIDASE_A1"/>
</dbReference>